<evidence type="ECO:0000313" key="1">
    <source>
        <dbReference type="EMBL" id="MDA1359748.1"/>
    </source>
</evidence>
<dbReference type="CDD" id="cd00093">
    <property type="entry name" value="HTH_XRE"/>
    <property type="match status" value="1"/>
</dbReference>
<dbReference type="Proteomes" id="UP001146067">
    <property type="component" value="Unassembled WGS sequence"/>
</dbReference>
<name>A0A9X3P6J5_9ACTN</name>
<dbReference type="Gene3D" id="1.25.40.10">
    <property type="entry name" value="Tetratricopeptide repeat domain"/>
    <property type="match status" value="1"/>
</dbReference>
<evidence type="ECO:0000313" key="2">
    <source>
        <dbReference type="Proteomes" id="UP001146067"/>
    </source>
</evidence>
<dbReference type="Gene3D" id="1.10.260.40">
    <property type="entry name" value="lambda repressor-like DNA-binding domains"/>
    <property type="match status" value="1"/>
</dbReference>
<reference evidence="1" key="1">
    <citation type="submission" date="2022-12" db="EMBL/GenBank/DDBJ databases">
        <title>Gycomyces niveus sp.nov.,a novel actinomycete isolated from soil in Shouguan.</title>
        <authorList>
            <person name="Yang X."/>
        </authorList>
    </citation>
    <scope>NUCLEOTIDE SEQUENCE</scope>
    <source>
        <strain evidence="1">NEAU-A15</strain>
    </source>
</reference>
<dbReference type="InterPro" id="IPR011990">
    <property type="entry name" value="TPR-like_helical_dom_sf"/>
</dbReference>
<gene>
    <name evidence="1" type="ORF">O1R50_08950</name>
</gene>
<organism evidence="1 2">
    <name type="scientific">Glycomyces luteolus</name>
    <dbReference type="NCBI Taxonomy" id="2670330"/>
    <lineage>
        <taxon>Bacteria</taxon>
        <taxon>Bacillati</taxon>
        <taxon>Actinomycetota</taxon>
        <taxon>Actinomycetes</taxon>
        <taxon>Glycomycetales</taxon>
        <taxon>Glycomycetaceae</taxon>
        <taxon>Glycomyces</taxon>
    </lineage>
</organism>
<dbReference type="GO" id="GO:0003677">
    <property type="term" value="F:DNA binding"/>
    <property type="evidence" value="ECO:0007669"/>
    <property type="project" value="InterPro"/>
</dbReference>
<accession>A0A9X3P6J5</accession>
<keyword evidence="2" id="KW-1185">Reference proteome</keyword>
<dbReference type="EMBL" id="JAPZVP010000006">
    <property type="protein sequence ID" value="MDA1359748.1"/>
    <property type="molecule type" value="Genomic_DNA"/>
</dbReference>
<sequence>MEPRDIARMKADLGLMLADLRDAKGWTQQQLIVEGRVRTSRSTVANTETGRQFPDENFWSECDDALDAEGSLLAAYRQVFEAVQDQKRSEATAARQRLEEQRQSWSEPTKTAIRLDLTGGDIAGGAAASTSHTVPRDAWDQPSRNQLKIGSLRPPHRLQGSQLDAAIEHLADLWHTLVRTDNLFGPRHALESVHQQLSILDSLLEYAQGVQRQEVLKLGSRYAESAAWLHEDTANMRRAENWTRQALEWATEAGDQAMVSWAMFRRSQQATTRRNAAQTISLSKAAQRNEERLADPARAAIQQQEAQGYALEGNERECHKRLDDAHEFAASPDTKRDGRTGHGDFCTPTYIEVQRAKCWLTLGRPELAVPIFEHAVAQVPDVYHRDRGQAQVLLARAYAGVGQYDAAAARVASALQIARGSGSSRMLIDAVALARVIAAECDSPAVSGLLTAVDELNE</sequence>
<comment type="caution">
    <text evidence="1">The sequence shown here is derived from an EMBL/GenBank/DDBJ whole genome shotgun (WGS) entry which is preliminary data.</text>
</comment>
<protein>
    <submittedName>
        <fullName evidence="1">Helix-turn-helix transcriptional regulator</fullName>
    </submittedName>
</protein>
<dbReference type="SUPFAM" id="SSF47413">
    <property type="entry name" value="lambda repressor-like DNA-binding domains"/>
    <property type="match status" value="1"/>
</dbReference>
<dbReference type="AlphaFoldDB" id="A0A9X3P6J5"/>
<dbReference type="SUPFAM" id="SSF48452">
    <property type="entry name" value="TPR-like"/>
    <property type="match status" value="1"/>
</dbReference>
<dbReference type="InterPro" id="IPR001387">
    <property type="entry name" value="Cro/C1-type_HTH"/>
</dbReference>
<dbReference type="RefSeq" id="WP_270109627.1">
    <property type="nucleotide sequence ID" value="NZ_JAPZVP010000006.1"/>
</dbReference>
<dbReference type="InterPro" id="IPR010982">
    <property type="entry name" value="Lambda_DNA-bd_dom_sf"/>
</dbReference>
<proteinExistence type="predicted"/>
<dbReference type="Pfam" id="PF13560">
    <property type="entry name" value="HTH_31"/>
    <property type="match status" value="1"/>
</dbReference>